<dbReference type="GO" id="GO:0005886">
    <property type="term" value="C:plasma membrane"/>
    <property type="evidence" value="ECO:0007669"/>
    <property type="project" value="UniProtKB-SubCell"/>
</dbReference>
<feature type="transmembrane region" description="Helical" evidence="6">
    <location>
        <begin position="170"/>
        <end position="188"/>
    </location>
</feature>
<feature type="transmembrane region" description="Helical" evidence="6">
    <location>
        <begin position="227"/>
        <end position="251"/>
    </location>
</feature>
<organism evidence="7 8">
    <name type="scientific">Streptococcus danieliae</name>
    <dbReference type="NCBI Taxonomy" id="747656"/>
    <lineage>
        <taxon>Bacteria</taxon>
        <taxon>Bacillati</taxon>
        <taxon>Bacillota</taxon>
        <taxon>Bacilli</taxon>
        <taxon>Lactobacillales</taxon>
        <taxon>Streptococcaceae</taxon>
        <taxon>Streptococcus</taxon>
    </lineage>
</organism>
<feature type="transmembrane region" description="Helical" evidence="6">
    <location>
        <begin position="318"/>
        <end position="338"/>
    </location>
</feature>
<dbReference type="EMBL" id="JACBXX010000193">
    <property type="protein sequence ID" value="NYS97295.1"/>
    <property type="molecule type" value="Genomic_DNA"/>
</dbReference>
<dbReference type="InterPro" id="IPR036259">
    <property type="entry name" value="MFS_trans_sf"/>
</dbReference>
<keyword evidence="5 6" id="KW-0472">Membrane</keyword>
<evidence type="ECO:0000256" key="4">
    <source>
        <dbReference type="ARBA" id="ARBA00022989"/>
    </source>
</evidence>
<keyword evidence="3 6" id="KW-0812">Transmembrane</keyword>
<evidence type="ECO:0000313" key="7">
    <source>
        <dbReference type="EMBL" id="NYS97295.1"/>
    </source>
</evidence>
<feature type="transmembrane region" description="Helical" evidence="6">
    <location>
        <begin position="291"/>
        <end position="312"/>
    </location>
</feature>
<gene>
    <name evidence="7" type="ORF">HZY94_08945</name>
</gene>
<evidence type="ECO:0000256" key="5">
    <source>
        <dbReference type="ARBA" id="ARBA00023136"/>
    </source>
</evidence>
<dbReference type="Pfam" id="PF07690">
    <property type="entry name" value="MFS_1"/>
    <property type="match status" value="1"/>
</dbReference>
<feature type="transmembrane region" description="Helical" evidence="6">
    <location>
        <begin position="381"/>
        <end position="400"/>
    </location>
</feature>
<feature type="transmembrane region" description="Helical" evidence="6">
    <location>
        <begin position="43"/>
        <end position="64"/>
    </location>
</feature>
<dbReference type="Gene3D" id="1.20.1250.20">
    <property type="entry name" value="MFS general substrate transporter like domains"/>
    <property type="match status" value="1"/>
</dbReference>
<feature type="transmembrane region" description="Helical" evidence="6">
    <location>
        <begin position="257"/>
        <end position="284"/>
    </location>
</feature>
<comment type="caution">
    <text evidence="7">The sequence shown here is derived from an EMBL/GenBank/DDBJ whole genome shotgun (WGS) entry which is preliminary data.</text>
</comment>
<reference evidence="7 8" key="1">
    <citation type="submission" date="2020-07" db="EMBL/GenBank/DDBJ databases">
        <title>MOT database genomes.</title>
        <authorList>
            <person name="Joseph S."/>
            <person name="Aduse-Opoku J."/>
            <person name="Hashim A."/>
            <person name="Wade W."/>
            <person name="Curtis M."/>
        </authorList>
    </citation>
    <scope>NUCLEOTIDE SEQUENCE [LARGE SCALE GENOMIC DNA]</scope>
    <source>
        <strain evidence="7 8">STR</strain>
    </source>
</reference>
<proteinExistence type="predicted"/>
<keyword evidence="4 6" id="KW-1133">Transmembrane helix</keyword>
<evidence type="ECO:0000256" key="6">
    <source>
        <dbReference type="SAM" id="Phobius"/>
    </source>
</evidence>
<feature type="transmembrane region" description="Helical" evidence="6">
    <location>
        <begin position="85"/>
        <end position="111"/>
    </location>
</feature>
<dbReference type="GO" id="GO:0022857">
    <property type="term" value="F:transmembrane transporter activity"/>
    <property type="evidence" value="ECO:0007669"/>
    <property type="project" value="InterPro"/>
</dbReference>
<name>A0A7Z0S718_9STRE</name>
<dbReference type="AlphaFoldDB" id="A0A7Z0S718"/>
<evidence type="ECO:0000313" key="8">
    <source>
        <dbReference type="Proteomes" id="UP000589521"/>
    </source>
</evidence>
<evidence type="ECO:0000256" key="3">
    <source>
        <dbReference type="ARBA" id="ARBA00022692"/>
    </source>
</evidence>
<protein>
    <submittedName>
        <fullName evidence="7">MFS transporter</fullName>
    </submittedName>
</protein>
<feature type="transmembrane region" description="Helical" evidence="6">
    <location>
        <begin position="350"/>
        <end position="375"/>
    </location>
</feature>
<dbReference type="PANTHER" id="PTHR23513">
    <property type="entry name" value="INTEGRAL MEMBRANE EFFLUX PROTEIN-RELATED"/>
    <property type="match status" value="1"/>
</dbReference>
<evidence type="ECO:0000256" key="1">
    <source>
        <dbReference type="ARBA" id="ARBA00004651"/>
    </source>
</evidence>
<dbReference type="SUPFAM" id="SSF103473">
    <property type="entry name" value="MFS general substrate transporter"/>
    <property type="match status" value="1"/>
</dbReference>
<dbReference type="InterPro" id="IPR011701">
    <property type="entry name" value="MFS"/>
</dbReference>
<sequence length="408" mass="45041">MNLKKHKLYFATFFTDMLSNFGDTVYSLALMNYVLLVPQKEQAIALVSISESLPILFSILMGYWADQKEKKVDWILYSQISRFALYLLAGFLLQFDPALILVLALVGINFFSDLVGKFENSLFLPLKVQLLPPEERETLLATTQGIEASSSIVFQFIGAALISWISYSQLAFLNATTFLLAALLTLYLRPHLLRRATVPVTHSEEKQGLISSIKEALQQMKQTPKMIPLLSILASINGIFSILIPLILATIASNPDFAILSAASTVAGVSVILGISSILGNILISTLFKNLSLLHIIQATCLLAPLLFLSFLSQLPSLVILCIFFMGILMGCIQPKVSAYFMSHLPIEQLGILSSSISTLLQATILVSQLLFSGLLLSLPLSWILFLFLALAISLNVFLLHNRQKLKD</sequence>
<keyword evidence="2" id="KW-1003">Cell membrane</keyword>
<dbReference type="PANTHER" id="PTHR23513:SF6">
    <property type="entry name" value="MAJOR FACILITATOR SUPERFAMILY ASSOCIATED DOMAIN-CONTAINING PROTEIN"/>
    <property type="match status" value="1"/>
</dbReference>
<dbReference type="Proteomes" id="UP000589521">
    <property type="component" value="Unassembled WGS sequence"/>
</dbReference>
<dbReference type="RefSeq" id="WP_179925861.1">
    <property type="nucleotide sequence ID" value="NZ_JACBXX010000193.1"/>
</dbReference>
<comment type="subcellular location">
    <subcellularLocation>
        <location evidence="1">Cell membrane</location>
        <topology evidence="1">Multi-pass membrane protein</topology>
    </subcellularLocation>
</comment>
<evidence type="ECO:0000256" key="2">
    <source>
        <dbReference type="ARBA" id="ARBA00022475"/>
    </source>
</evidence>
<accession>A0A7Z0S718</accession>